<organism evidence="2 3">
    <name type="scientific">Tenacibaculum jejuense</name>
    <dbReference type="NCBI Taxonomy" id="584609"/>
    <lineage>
        <taxon>Bacteria</taxon>
        <taxon>Pseudomonadati</taxon>
        <taxon>Bacteroidota</taxon>
        <taxon>Flavobacteriia</taxon>
        <taxon>Flavobacteriales</taxon>
        <taxon>Flavobacteriaceae</taxon>
        <taxon>Tenacibaculum</taxon>
    </lineage>
</organism>
<dbReference type="Proteomes" id="UP000215214">
    <property type="component" value="Chromosome TJEJU"/>
</dbReference>
<dbReference type="EMBL" id="LT899436">
    <property type="protein sequence ID" value="SNR14693.1"/>
    <property type="molecule type" value="Genomic_DNA"/>
</dbReference>
<dbReference type="RefSeq" id="WP_095069853.1">
    <property type="nucleotide sequence ID" value="NZ_LT899436.1"/>
</dbReference>
<accession>A0A238U665</accession>
<sequence length="130" mass="15250">MKNSKLIFKSILLIFFAISFTNCSDDEFIISGTEALYDKWWDDAKPGGFNRDLYFSSNGVFQNRSNNPYNSDVSGTWKWVDKQNRIMQVNVTELGDIWFKFTTINEELMRFERSGDGKSFNGDFFYKPEE</sequence>
<evidence type="ECO:0000313" key="2">
    <source>
        <dbReference type="EMBL" id="SNR14693.1"/>
    </source>
</evidence>
<dbReference type="KEGG" id="tje:TJEJU_0930"/>
<dbReference type="AlphaFoldDB" id="A0A238U665"/>
<name>A0A238U665_9FLAO</name>
<reference evidence="2 3" key="1">
    <citation type="submission" date="2017-07" db="EMBL/GenBank/DDBJ databases">
        <authorList>
            <person name="Sun Z.S."/>
            <person name="Albrecht U."/>
            <person name="Echele G."/>
            <person name="Lee C.C."/>
        </authorList>
    </citation>
    <scope>NUCLEOTIDE SEQUENCE [LARGE SCALE GENOMIC DNA]</scope>
    <source>
        <strain evidence="3">type strain: KCTC 22618</strain>
    </source>
</reference>
<evidence type="ECO:0000313" key="3">
    <source>
        <dbReference type="Proteomes" id="UP000215214"/>
    </source>
</evidence>
<proteinExistence type="predicted"/>
<evidence type="ECO:0008006" key="4">
    <source>
        <dbReference type="Google" id="ProtNLM"/>
    </source>
</evidence>
<keyword evidence="3" id="KW-1185">Reference proteome</keyword>
<protein>
    <recommendedName>
        <fullName evidence="4">Lipoprotein</fullName>
    </recommendedName>
</protein>
<dbReference type="OrthoDB" id="1381710at2"/>
<feature type="signal peptide" evidence="1">
    <location>
        <begin position="1"/>
        <end position="24"/>
    </location>
</feature>
<keyword evidence="1" id="KW-0732">Signal</keyword>
<gene>
    <name evidence="2" type="ORF">TJEJU_0930</name>
</gene>
<feature type="chain" id="PRO_5012579394" description="Lipoprotein" evidence="1">
    <location>
        <begin position="25"/>
        <end position="130"/>
    </location>
</feature>
<evidence type="ECO:0000256" key="1">
    <source>
        <dbReference type="SAM" id="SignalP"/>
    </source>
</evidence>